<dbReference type="EMBL" id="UOFP01000284">
    <property type="protein sequence ID" value="VAW89631.1"/>
    <property type="molecule type" value="Genomic_DNA"/>
</dbReference>
<protein>
    <recommendedName>
        <fullName evidence="2">DUF3015 domain-containing protein</fullName>
    </recommendedName>
</protein>
<sequence length="159" mass="16153">MKKTILAGVIALAMTPLAAQAETGPGCGLGSMLLEGQEGLVFNVLAATTNGTSGNQTFAMTSGTLGCDGDAPVTFAAAGEYLNTNMEQVARSMATGEGEAMETLAGLMGISAQDKGAFIQVSKSNFSTIFSQENVSSADVMSSLTQAMAADQTLSKYTS</sequence>
<dbReference type="InterPro" id="IPR021383">
    <property type="entry name" value="DUF3015"/>
</dbReference>
<dbReference type="AlphaFoldDB" id="A0A3B0ZDI3"/>
<accession>A0A3B0ZDI3</accession>
<name>A0A3B0ZDI3_9ZZZZ</name>
<evidence type="ECO:0000313" key="1">
    <source>
        <dbReference type="EMBL" id="VAW89631.1"/>
    </source>
</evidence>
<dbReference type="Pfam" id="PF11220">
    <property type="entry name" value="DUF3015"/>
    <property type="match status" value="1"/>
</dbReference>
<reference evidence="1" key="1">
    <citation type="submission" date="2018-06" db="EMBL/GenBank/DDBJ databases">
        <authorList>
            <person name="Zhirakovskaya E."/>
        </authorList>
    </citation>
    <scope>NUCLEOTIDE SEQUENCE</scope>
</reference>
<gene>
    <name evidence="1" type="ORF">MNBD_GAMMA18-2398</name>
</gene>
<proteinExistence type="predicted"/>
<organism evidence="1">
    <name type="scientific">hydrothermal vent metagenome</name>
    <dbReference type="NCBI Taxonomy" id="652676"/>
    <lineage>
        <taxon>unclassified sequences</taxon>
        <taxon>metagenomes</taxon>
        <taxon>ecological metagenomes</taxon>
    </lineage>
</organism>
<evidence type="ECO:0008006" key="2">
    <source>
        <dbReference type="Google" id="ProtNLM"/>
    </source>
</evidence>